<protein>
    <submittedName>
        <fullName evidence="1">Uncharacterized protein</fullName>
    </submittedName>
</protein>
<keyword evidence="2" id="KW-1185">Reference proteome</keyword>
<reference evidence="2" key="1">
    <citation type="journal article" date="2022" name="Mol. Ecol. Resour.">
        <title>The genomes of chicory, endive, great burdock and yacon provide insights into Asteraceae palaeo-polyploidization history and plant inulin production.</title>
        <authorList>
            <person name="Fan W."/>
            <person name="Wang S."/>
            <person name="Wang H."/>
            <person name="Wang A."/>
            <person name="Jiang F."/>
            <person name="Liu H."/>
            <person name="Zhao H."/>
            <person name="Xu D."/>
            <person name="Zhang Y."/>
        </authorList>
    </citation>
    <scope>NUCLEOTIDE SEQUENCE [LARGE SCALE GENOMIC DNA]</scope>
    <source>
        <strain evidence="2">cv. Yunnan</strain>
    </source>
</reference>
<organism evidence="1 2">
    <name type="scientific">Smallanthus sonchifolius</name>
    <dbReference type="NCBI Taxonomy" id="185202"/>
    <lineage>
        <taxon>Eukaryota</taxon>
        <taxon>Viridiplantae</taxon>
        <taxon>Streptophyta</taxon>
        <taxon>Embryophyta</taxon>
        <taxon>Tracheophyta</taxon>
        <taxon>Spermatophyta</taxon>
        <taxon>Magnoliopsida</taxon>
        <taxon>eudicotyledons</taxon>
        <taxon>Gunneridae</taxon>
        <taxon>Pentapetalae</taxon>
        <taxon>asterids</taxon>
        <taxon>campanulids</taxon>
        <taxon>Asterales</taxon>
        <taxon>Asteraceae</taxon>
        <taxon>Asteroideae</taxon>
        <taxon>Heliantheae alliance</taxon>
        <taxon>Millerieae</taxon>
        <taxon>Smallanthus</taxon>
    </lineage>
</organism>
<proteinExistence type="predicted"/>
<name>A0ACB9JYS5_9ASTR</name>
<evidence type="ECO:0000313" key="2">
    <source>
        <dbReference type="Proteomes" id="UP001056120"/>
    </source>
</evidence>
<dbReference type="EMBL" id="CM042019">
    <property type="protein sequence ID" value="KAI3825186.1"/>
    <property type="molecule type" value="Genomic_DNA"/>
</dbReference>
<sequence>MRSPMDDADQTEMKGSKNAFLKLWGVRSEREVYDHSQRGACEKDVASHVLKKEVPAIYISEQETVCEKRDCFRSDLPFRSVSLISNSP</sequence>
<reference evidence="1 2" key="2">
    <citation type="journal article" date="2022" name="Mol. Ecol. Resour.">
        <title>The genomes of chicory, endive, great burdock and yacon provide insights into Asteraceae paleo-polyploidization history and plant inulin production.</title>
        <authorList>
            <person name="Fan W."/>
            <person name="Wang S."/>
            <person name="Wang H."/>
            <person name="Wang A."/>
            <person name="Jiang F."/>
            <person name="Liu H."/>
            <person name="Zhao H."/>
            <person name="Xu D."/>
            <person name="Zhang Y."/>
        </authorList>
    </citation>
    <scope>NUCLEOTIDE SEQUENCE [LARGE SCALE GENOMIC DNA]</scope>
    <source>
        <strain evidence="2">cv. Yunnan</strain>
        <tissue evidence="1">Leaves</tissue>
    </source>
</reference>
<comment type="caution">
    <text evidence="1">The sequence shown here is derived from an EMBL/GenBank/DDBJ whole genome shotgun (WGS) entry which is preliminary data.</text>
</comment>
<dbReference type="Proteomes" id="UP001056120">
    <property type="component" value="Linkage Group LG02"/>
</dbReference>
<accession>A0ACB9JYS5</accession>
<evidence type="ECO:0000313" key="1">
    <source>
        <dbReference type="EMBL" id="KAI3825186.1"/>
    </source>
</evidence>
<gene>
    <name evidence="1" type="ORF">L1987_06662</name>
</gene>